<dbReference type="Gene3D" id="2.20.230.10">
    <property type="entry name" value="Resuscitation-promoting factor rpfb"/>
    <property type="match status" value="1"/>
</dbReference>
<reference evidence="5" key="2">
    <citation type="submission" date="2022-06" db="EMBL/GenBank/DDBJ databases">
        <authorList>
            <person name="Holder M.E."/>
            <person name="Ajami N.J."/>
            <person name="Petrosino J.F."/>
        </authorList>
    </citation>
    <scope>NUCLEOTIDE SEQUENCE</scope>
    <source>
        <strain evidence="5">RMA 8861</strain>
    </source>
</reference>
<dbReference type="OrthoDB" id="9797191at2"/>
<evidence type="ECO:0000313" key="5">
    <source>
        <dbReference type="EMBL" id="USS00255.1"/>
    </source>
</evidence>
<keyword evidence="2" id="KW-1133">Transmembrane helix</keyword>
<dbReference type="AlphaFoldDB" id="A0A9N7JKT2"/>
<dbReference type="KEGG" id="csep:CP523_04025"/>
<evidence type="ECO:0000256" key="2">
    <source>
        <dbReference type="SAM" id="Phobius"/>
    </source>
</evidence>
<feature type="transmembrane region" description="Helical" evidence="2">
    <location>
        <begin position="24"/>
        <end position="43"/>
    </location>
</feature>
<dbReference type="GeneID" id="303559852"/>
<proteinExistence type="predicted"/>
<dbReference type="Proteomes" id="UP000280586">
    <property type="component" value="Chromosome"/>
</dbReference>
<dbReference type="InterPro" id="IPR038054">
    <property type="entry name" value="LD_TPept-like_central_sf"/>
</dbReference>
<dbReference type="InterPro" id="IPR022029">
    <property type="entry name" value="YoaR-like_PG-bd"/>
</dbReference>
<dbReference type="EMBL" id="CP099799">
    <property type="protein sequence ID" value="USS00255.1"/>
    <property type="molecule type" value="Genomic_DNA"/>
</dbReference>
<dbReference type="Proteomes" id="UP001055437">
    <property type="component" value="Chromosome"/>
</dbReference>
<dbReference type="PANTHER" id="PTHR35788">
    <property type="entry name" value="EXPORTED PROTEIN-RELATED"/>
    <property type="match status" value="1"/>
</dbReference>
<sequence length="469" mass="52359">MVDDRNKTEKRNYKNFISENKKSIYISLAIIITIITVGFIYIFSVKSEVESWQSKIYPNVTVHGVDIGGLTKEEANLKLKEELSSPIMDKILKVVVDDKEIDLKYSEVNPVYDVESITNEAFSLGKEGSLFEKKKLISKGINKELDAKITYDENELKKFEEKVKSEVNVNAKDATISINGGNISVDAEVAGKKINDDELHKKLVESINGNPSEEIQLKFTLEESQAKVKESDLKKITGKISFFTTSYTDTGDGRVTNMNIALKAVNGTVLMPGEEFSYNNLVGDTTPDKGYQKANTYIGNEIVPDYGGGICQVSTTLYRAVMGANLRSTERANHSLTVSYSEPGLDATVAYGVVDYKFVNTYDFPVYIEGYISDGTIGFNIYGNKEALGGKTYKLVNEVVEKYEPQVKYEDNPSLKEGEQRVKVNGMPGYKANSYQITYENGVEVKKEKISTDVYKTTDTIIERGTKKE</sequence>
<dbReference type="PANTHER" id="PTHR35788:SF1">
    <property type="entry name" value="EXPORTED PROTEIN"/>
    <property type="match status" value="1"/>
</dbReference>
<dbReference type="PROSITE" id="PS51109">
    <property type="entry name" value="G5"/>
    <property type="match status" value="1"/>
</dbReference>
<dbReference type="EMBL" id="CP023671">
    <property type="protein sequence ID" value="AYE33696.1"/>
    <property type="molecule type" value="Genomic_DNA"/>
</dbReference>
<evidence type="ECO:0000256" key="1">
    <source>
        <dbReference type="ARBA" id="ARBA00022729"/>
    </source>
</evidence>
<evidence type="ECO:0000313" key="6">
    <source>
        <dbReference type="Proteomes" id="UP000280586"/>
    </source>
</evidence>
<dbReference type="InterPro" id="IPR007391">
    <property type="entry name" value="Vancomycin_resist_VanW"/>
</dbReference>
<evidence type="ECO:0000313" key="7">
    <source>
        <dbReference type="Proteomes" id="UP001055437"/>
    </source>
</evidence>
<dbReference type="Pfam" id="PF12229">
    <property type="entry name" value="PG_binding_4"/>
    <property type="match status" value="1"/>
</dbReference>
<dbReference type="SMART" id="SM01208">
    <property type="entry name" value="G5"/>
    <property type="match status" value="1"/>
</dbReference>
<dbReference type="InterPro" id="IPR052913">
    <property type="entry name" value="Glycopeptide_resist_protein"/>
</dbReference>
<evidence type="ECO:0000313" key="4">
    <source>
        <dbReference type="EMBL" id="AYE33696.1"/>
    </source>
</evidence>
<feature type="domain" description="G5" evidence="3">
    <location>
        <begin position="389"/>
        <end position="468"/>
    </location>
</feature>
<dbReference type="InterPro" id="IPR011098">
    <property type="entry name" value="G5_dom"/>
</dbReference>
<evidence type="ECO:0000259" key="3">
    <source>
        <dbReference type="PROSITE" id="PS51109"/>
    </source>
</evidence>
<keyword evidence="7" id="KW-1185">Reference proteome</keyword>
<name>A0A9N7JKT2_CLOSE</name>
<organism evidence="4 6">
    <name type="scientific">Clostridium septicum</name>
    <dbReference type="NCBI Taxonomy" id="1504"/>
    <lineage>
        <taxon>Bacteria</taxon>
        <taxon>Bacillati</taxon>
        <taxon>Bacillota</taxon>
        <taxon>Clostridia</taxon>
        <taxon>Eubacteriales</taxon>
        <taxon>Clostridiaceae</taxon>
        <taxon>Clostridium</taxon>
    </lineage>
</organism>
<keyword evidence="1" id="KW-0732">Signal</keyword>
<protein>
    <submittedName>
        <fullName evidence="5">VanW family protein</fullName>
    </submittedName>
    <submittedName>
        <fullName evidence="4">Vancomycin resistance protein</fullName>
    </submittedName>
</protein>
<gene>
    <name evidence="4" type="ORF">CP523_04025</name>
    <name evidence="5" type="ORF">NH397_12265</name>
</gene>
<dbReference type="Gene3D" id="3.10.20.800">
    <property type="match status" value="1"/>
</dbReference>
<keyword evidence="2" id="KW-0812">Transmembrane</keyword>
<dbReference type="RefSeq" id="WP_066676923.1">
    <property type="nucleotide sequence ID" value="NZ_CABMIZ010000020.1"/>
</dbReference>
<dbReference type="Pfam" id="PF04294">
    <property type="entry name" value="VanW"/>
    <property type="match status" value="1"/>
</dbReference>
<reference evidence="4 6" key="1">
    <citation type="submission" date="2017-09" db="EMBL/GenBank/DDBJ databases">
        <authorList>
            <person name="Thomas P."/>
            <person name="Seyboldt C."/>
        </authorList>
    </citation>
    <scope>NUCLEOTIDE SEQUENCE [LARGE SCALE GENOMIC DNA]</scope>
    <source>
        <strain evidence="4 6">DSM 7534</strain>
    </source>
</reference>
<dbReference type="Pfam" id="PF07501">
    <property type="entry name" value="G5"/>
    <property type="match status" value="1"/>
</dbReference>
<accession>A0A9N7JKT2</accession>
<keyword evidence="2" id="KW-0472">Membrane</keyword>